<comment type="caution">
    <text evidence="2">The sequence shown here is derived from an EMBL/GenBank/DDBJ whole genome shotgun (WGS) entry which is preliminary data.</text>
</comment>
<organism evidence="2">
    <name type="scientific">marine sediment metagenome</name>
    <dbReference type="NCBI Taxonomy" id="412755"/>
    <lineage>
        <taxon>unclassified sequences</taxon>
        <taxon>metagenomes</taxon>
        <taxon>ecological metagenomes</taxon>
    </lineage>
</organism>
<dbReference type="GO" id="GO:0002144">
    <property type="term" value="C:cytosolic tRNA wobble base thiouridylase complex"/>
    <property type="evidence" value="ECO:0007669"/>
    <property type="project" value="TreeGrafter"/>
</dbReference>
<dbReference type="Gene3D" id="3.40.50.620">
    <property type="entry name" value="HUPs"/>
    <property type="match status" value="1"/>
</dbReference>
<protein>
    <submittedName>
        <fullName evidence="2">Uncharacterized protein</fullName>
    </submittedName>
</protein>
<feature type="non-terminal residue" evidence="2">
    <location>
        <position position="1"/>
    </location>
</feature>
<dbReference type="AlphaFoldDB" id="X1QQ18"/>
<dbReference type="EMBL" id="BARW01003755">
    <property type="protein sequence ID" value="GAI70627.1"/>
    <property type="molecule type" value="Genomic_DNA"/>
</dbReference>
<name>X1QQ18_9ZZZZ</name>
<dbReference type="GO" id="GO:0016740">
    <property type="term" value="F:transferase activity"/>
    <property type="evidence" value="ECO:0007669"/>
    <property type="project" value="UniProtKB-KW"/>
</dbReference>
<dbReference type="InterPro" id="IPR014729">
    <property type="entry name" value="Rossmann-like_a/b/a_fold"/>
</dbReference>
<dbReference type="PANTHER" id="PTHR11807:SF12">
    <property type="entry name" value="CYTOPLASMIC TRNA 2-THIOLATION PROTEIN 1"/>
    <property type="match status" value="1"/>
</dbReference>
<reference evidence="2" key="1">
    <citation type="journal article" date="2014" name="Front. Microbiol.">
        <title>High frequency of phylogenetically diverse reductive dehalogenase-homologous genes in deep subseafloor sedimentary metagenomes.</title>
        <authorList>
            <person name="Kawai M."/>
            <person name="Futagami T."/>
            <person name="Toyoda A."/>
            <person name="Takaki Y."/>
            <person name="Nishi S."/>
            <person name="Hori S."/>
            <person name="Arai W."/>
            <person name="Tsubouchi T."/>
            <person name="Morono Y."/>
            <person name="Uchiyama I."/>
            <person name="Ito T."/>
            <person name="Fujiyama A."/>
            <person name="Inagaki F."/>
            <person name="Takami H."/>
        </authorList>
    </citation>
    <scope>NUCLEOTIDE SEQUENCE</scope>
    <source>
        <strain evidence="2">Expedition CK06-06</strain>
    </source>
</reference>
<evidence type="ECO:0000256" key="1">
    <source>
        <dbReference type="ARBA" id="ARBA00022679"/>
    </source>
</evidence>
<dbReference type="PANTHER" id="PTHR11807">
    <property type="entry name" value="ATPASES OF THE PP SUPERFAMILY-RELATED"/>
    <property type="match status" value="1"/>
</dbReference>
<dbReference type="GO" id="GO:0000049">
    <property type="term" value="F:tRNA binding"/>
    <property type="evidence" value="ECO:0007669"/>
    <property type="project" value="TreeGrafter"/>
</dbReference>
<keyword evidence="1" id="KW-0808">Transferase</keyword>
<dbReference type="SUPFAM" id="SSF52402">
    <property type="entry name" value="Adenine nucleotide alpha hydrolases-like"/>
    <property type="match status" value="1"/>
</dbReference>
<proteinExistence type="predicted"/>
<dbReference type="GO" id="GO:0002143">
    <property type="term" value="P:tRNA wobble position uridine thiolation"/>
    <property type="evidence" value="ECO:0007669"/>
    <property type="project" value="TreeGrafter"/>
</dbReference>
<accession>X1QQ18</accession>
<evidence type="ECO:0000313" key="2">
    <source>
        <dbReference type="EMBL" id="GAI70627.1"/>
    </source>
</evidence>
<sequence length="93" mass="11084">SFKEKTRKTLDEIIELKSKTIDYKYACNYCATFRRRLLNETAKELGADVLAIGHNLTDIAETYLMNILFKRFRTISNQYLFKRESKEISKYFL</sequence>
<gene>
    <name evidence="2" type="ORF">S12H4_09318</name>
</gene>